<sequence>MHDHHIYISAPLSSYLSSQLGRFQNLRRVFGEQFAPFTVKYIYIYIILPGLSRIGDLNRSYHLSLHVILLHCLMLTKLCFFYLFEWTYIYVCIYMYMLSIVLMLLLRS</sequence>
<keyword evidence="3" id="KW-1185">Reference proteome</keyword>
<evidence type="ECO:0000313" key="2">
    <source>
        <dbReference type="EMBL" id="TYH62230.1"/>
    </source>
</evidence>
<keyword evidence="1" id="KW-1133">Transmembrane helix</keyword>
<feature type="transmembrane region" description="Helical" evidence="1">
    <location>
        <begin position="88"/>
        <end position="106"/>
    </location>
</feature>
<dbReference type="EMBL" id="CM017629">
    <property type="protein sequence ID" value="TYH62230.1"/>
    <property type="molecule type" value="Genomic_DNA"/>
</dbReference>
<proteinExistence type="predicted"/>
<evidence type="ECO:0000313" key="3">
    <source>
        <dbReference type="Proteomes" id="UP000322667"/>
    </source>
</evidence>
<keyword evidence="1" id="KW-0472">Membrane</keyword>
<organism evidence="2 3">
    <name type="scientific">Gossypium tomentosum</name>
    <name type="common">Hawaiian cotton</name>
    <name type="synonym">Gossypium sandvicense</name>
    <dbReference type="NCBI Taxonomy" id="34277"/>
    <lineage>
        <taxon>Eukaryota</taxon>
        <taxon>Viridiplantae</taxon>
        <taxon>Streptophyta</taxon>
        <taxon>Embryophyta</taxon>
        <taxon>Tracheophyta</taxon>
        <taxon>Spermatophyta</taxon>
        <taxon>Magnoliopsida</taxon>
        <taxon>eudicotyledons</taxon>
        <taxon>Gunneridae</taxon>
        <taxon>Pentapetalae</taxon>
        <taxon>rosids</taxon>
        <taxon>malvids</taxon>
        <taxon>Malvales</taxon>
        <taxon>Malvaceae</taxon>
        <taxon>Malvoideae</taxon>
        <taxon>Gossypium</taxon>
    </lineage>
</organism>
<gene>
    <name evidence="2" type="ORF">ES332_D07G105400v1</name>
</gene>
<dbReference type="AlphaFoldDB" id="A0A5D2K564"/>
<evidence type="ECO:0000256" key="1">
    <source>
        <dbReference type="SAM" id="Phobius"/>
    </source>
</evidence>
<keyword evidence="1" id="KW-0812">Transmembrane</keyword>
<reference evidence="2 3" key="1">
    <citation type="submission" date="2019-07" db="EMBL/GenBank/DDBJ databases">
        <title>WGS assembly of Gossypium tomentosum.</title>
        <authorList>
            <person name="Chen Z.J."/>
            <person name="Sreedasyam A."/>
            <person name="Ando A."/>
            <person name="Song Q."/>
            <person name="De L."/>
            <person name="Hulse-Kemp A."/>
            <person name="Ding M."/>
            <person name="Ye W."/>
            <person name="Kirkbride R."/>
            <person name="Jenkins J."/>
            <person name="Plott C."/>
            <person name="Lovell J."/>
            <person name="Lin Y.-M."/>
            <person name="Vaughn R."/>
            <person name="Liu B."/>
            <person name="Li W."/>
            <person name="Simpson S."/>
            <person name="Scheffler B."/>
            <person name="Saski C."/>
            <person name="Grover C."/>
            <person name="Hu G."/>
            <person name="Conover J."/>
            <person name="Carlson J."/>
            <person name="Shu S."/>
            <person name="Boston L."/>
            <person name="Williams M."/>
            <person name="Peterson D."/>
            <person name="Mcgee K."/>
            <person name="Jones D."/>
            <person name="Wendel J."/>
            <person name="Stelly D."/>
            <person name="Grimwood J."/>
            <person name="Schmutz J."/>
        </authorList>
    </citation>
    <scope>NUCLEOTIDE SEQUENCE [LARGE SCALE GENOMIC DNA]</scope>
    <source>
        <strain evidence="2">7179.01</strain>
    </source>
</reference>
<accession>A0A5D2K564</accession>
<feature type="transmembrane region" description="Helical" evidence="1">
    <location>
        <begin position="63"/>
        <end position="82"/>
    </location>
</feature>
<feature type="transmembrane region" description="Helical" evidence="1">
    <location>
        <begin position="34"/>
        <end position="51"/>
    </location>
</feature>
<protein>
    <submittedName>
        <fullName evidence="2">Uncharacterized protein</fullName>
    </submittedName>
</protein>
<name>A0A5D2K564_GOSTO</name>
<dbReference type="Proteomes" id="UP000322667">
    <property type="component" value="Chromosome D07"/>
</dbReference>